<proteinExistence type="inferred from homology"/>
<dbReference type="InterPro" id="IPR047952">
    <property type="entry name" value="Transpos_IS4"/>
</dbReference>
<reference evidence="6" key="1">
    <citation type="submission" date="2008-12" db="EMBL/GenBank/DDBJ databases">
        <title>Complete sequence of Desulfatibacillum alkenivorans AK-01.</title>
        <authorList>
            <consortium name="US DOE Joint Genome Institute"/>
            <person name="Lucas S."/>
            <person name="Copeland A."/>
            <person name="Lapidus A."/>
            <person name="Glavina del Rio T."/>
            <person name="Dalin E."/>
            <person name="Tice H."/>
            <person name="Bruce D."/>
            <person name="Goodwin L."/>
            <person name="Pitluck S."/>
            <person name="Chertkov O."/>
            <person name="Brettin T."/>
            <person name="Detter J.C."/>
            <person name="Han C."/>
            <person name="Larimer F."/>
            <person name="Land M."/>
            <person name="Hauser L."/>
            <person name="Kyrpides N."/>
            <person name="Ovchinnikova G."/>
            <person name="Wawrik B."/>
            <person name="Richardson P."/>
        </authorList>
    </citation>
    <scope>NUCLEOTIDE SEQUENCE [LARGE SCALE GENOMIC DNA]</scope>
    <source>
        <strain evidence="6">AK-01</strain>
    </source>
</reference>
<name>B8F8Z3_DESAL</name>
<dbReference type="Pfam" id="PF01609">
    <property type="entry name" value="DDE_Tnp_1"/>
    <property type="match status" value="1"/>
</dbReference>
<reference evidence="6 9" key="2">
    <citation type="journal article" date="2012" name="Environ. Microbiol.">
        <title>The genome sequence of Desulfatibacillum alkenivorans AK-01: a blueprint for anaerobic alkane oxidation.</title>
        <authorList>
            <person name="Callaghan A.V."/>
            <person name="Morris B.E."/>
            <person name="Pereira I.A."/>
            <person name="McInerney M.J."/>
            <person name="Austin R.N."/>
            <person name="Groves J.T."/>
            <person name="Kukor J.J."/>
            <person name="Suflita J.M."/>
            <person name="Young L.Y."/>
            <person name="Zylstra G.J."/>
            <person name="Wawrik B."/>
        </authorList>
    </citation>
    <scope>NUCLEOTIDE SEQUENCE [LARGE SCALE GENOMIC DNA]</scope>
    <source>
        <strain evidence="6 9">AK-01</strain>
    </source>
</reference>
<comment type="similarity">
    <text evidence="1">Belongs to the transposase 11 family.</text>
</comment>
<keyword evidence="4" id="KW-0233">DNA recombination</keyword>
<dbReference type="AlphaFoldDB" id="B8F8Z3"/>
<dbReference type="GO" id="GO:0004803">
    <property type="term" value="F:transposase activity"/>
    <property type="evidence" value="ECO:0007669"/>
    <property type="project" value="InterPro"/>
</dbReference>
<evidence type="ECO:0000313" key="6">
    <source>
        <dbReference type="EMBL" id="ACL02025.1"/>
    </source>
</evidence>
<dbReference type="InterPro" id="IPR002559">
    <property type="entry name" value="Transposase_11"/>
</dbReference>
<sequence length="371" mass="41595">MENQILLSEGDDWQAILTFLPHGWEEKAKELGALSRRRNFDGPEALLRVLLIHLVQGCSLRVTAALSKAGGLASASDVALLKRLKASGEWMRWMAVELMKQWFGKQPEKILGMGRTVRVVDGSTVSEPGSTGTTWKIHYSIQLPSLQCDEVYVTDPKTGEDLKNFNVHPGDVFLADRGYYHRTGMLHVVKGGGDLIVRMIHQYKLYDINGQEFGLIKNLRSLTVNQIGDWDAFIHHKKEVISGRVCAIKKSKEAAEKAKRAILRENSKKGHKTKPETLVAAEYVFVFTTLSREWKASQVLEAYRGRWQVELAFKRLKSLIGLGHLKKTDFEGAKAWLHGKIFAAFLVEAMIAACDSFSPWGYEIQAAAEAT</sequence>
<dbReference type="RefSeq" id="WP_012609465.1">
    <property type="nucleotide sequence ID" value="NC_011768.1"/>
</dbReference>
<evidence type="ECO:0000256" key="2">
    <source>
        <dbReference type="ARBA" id="ARBA00022578"/>
    </source>
</evidence>
<keyword evidence="9" id="KW-1185">Reference proteome</keyword>
<dbReference type="PANTHER" id="PTHR33258:SF1">
    <property type="entry name" value="TRANSPOSASE INSL FOR INSERTION SEQUENCE ELEMENT IS186A-RELATED"/>
    <property type="match status" value="1"/>
</dbReference>
<evidence type="ECO:0000256" key="1">
    <source>
        <dbReference type="ARBA" id="ARBA00010075"/>
    </source>
</evidence>
<dbReference type="InterPro" id="IPR012337">
    <property type="entry name" value="RNaseH-like_sf"/>
</dbReference>
<protein>
    <submittedName>
        <fullName evidence="6">Transposase IS4 family protein</fullName>
    </submittedName>
</protein>
<evidence type="ECO:0000256" key="3">
    <source>
        <dbReference type="ARBA" id="ARBA00023125"/>
    </source>
</evidence>
<dbReference type="KEGG" id="dal:Dalk_4847"/>
<dbReference type="EMBL" id="CP001322">
    <property type="protein sequence ID" value="ACL03235.1"/>
    <property type="molecule type" value="Genomic_DNA"/>
</dbReference>
<dbReference type="EMBL" id="CP001322">
    <property type="protein sequence ID" value="ACL02025.1"/>
    <property type="molecule type" value="Genomic_DNA"/>
</dbReference>
<dbReference type="KEGG" id="dal:Dalk_1537"/>
<accession>B8F8Z3</accession>
<feature type="domain" description="Transposase IS4-like" evidence="5">
    <location>
        <begin position="153"/>
        <end position="346"/>
    </location>
</feature>
<keyword evidence="2" id="KW-0815">Transposition</keyword>
<evidence type="ECO:0000256" key="4">
    <source>
        <dbReference type="ARBA" id="ARBA00023172"/>
    </source>
</evidence>
<dbReference type="HOGENOM" id="CLU_049434_1_0_7"/>
<dbReference type="EMBL" id="CP001322">
    <property type="protein sequence ID" value="ACL06524.1"/>
    <property type="molecule type" value="Genomic_DNA"/>
</dbReference>
<evidence type="ECO:0000313" key="9">
    <source>
        <dbReference type="Proteomes" id="UP000000739"/>
    </source>
</evidence>
<gene>
    <name evidence="6" type="ordered locus">Dalk_0316</name>
    <name evidence="7" type="ordered locus">Dalk_1537</name>
    <name evidence="8" type="ordered locus">Dalk_4847</name>
</gene>
<keyword evidence="3" id="KW-0238">DNA-binding</keyword>
<dbReference type="GO" id="GO:0003677">
    <property type="term" value="F:DNA binding"/>
    <property type="evidence" value="ECO:0007669"/>
    <property type="project" value="UniProtKB-KW"/>
</dbReference>
<dbReference type="NCBIfam" id="NF033592">
    <property type="entry name" value="transpos_IS4_1"/>
    <property type="match status" value="1"/>
</dbReference>
<dbReference type="GO" id="GO:0006313">
    <property type="term" value="P:DNA transposition"/>
    <property type="evidence" value="ECO:0007669"/>
    <property type="project" value="InterPro"/>
</dbReference>
<organism evidence="6 9">
    <name type="scientific">Desulfatibacillum aliphaticivorans</name>
    <dbReference type="NCBI Taxonomy" id="218208"/>
    <lineage>
        <taxon>Bacteria</taxon>
        <taxon>Pseudomonadati</taxon>
        <taxon>Thermodesulfobacteriota</taxon>
        <taxon>Desulfobacteria</taxon>
        <taxon>Desulfobacterales</taxon>
        <taxon>Desulfatibacillaceae</taxon>
        <taxon>Desulfatibacillum</taxon>
    </lineage>
</organism>
<evidence type="ECO:0000313" key="7">
    <source>
        <dbReference type="EMBL" id="ACL03235.1"/>
    </source>
</evidence>
<evidence type="ECO:0000259" key="5">
    <source>
        <dbReference type="Pfam" id="PF01609"/>
    </source>
</evidence>
<dbReference type="eggNOG" id="COG3385">
    <property type="taxonomic scope" value="Bacteria"/>
</dbReference>
<dbReference type="SUPFAM" id="SSF53098">
    <property type="entry name" value="Ribonuclease H-like"/>
    <property type="match status" value="1"/>
</dbReference>
<dbReference type="Proteomes" id="UP000000739">
    <property type="component" value="Chromosome"/>
</dbReference>
<dbReference type="KEGG" id="dal:Dalk_0316"/>
<evidence type="ECO:0000313" key="8">
    <source>
        <dbReference type="EMBL" id="ACL06524.1"/>
    </source>
</evidence>
<dbReference type="PANTHER" id="PTHR33258">
    <property type="entry name" value="TRANSPOSASE INSL FOR INSERTION SEQUENCE ELEMENT IS186A-RELATED"/>
    <property type="match status" value="1"/>
</dbReference>